<protein>
    <recommendedName>
        <fullName evidence="1">Right handed beta helix domain-containing protein</fullName>
    </recommendedName>
</protein>
<dbReference type="Gene3D" id="2.160.20.20">
    <property type="match status" value="1"/>
</dbReference>
<dbReference type="Pfam" id="PF13229">
    <property type="entry name" value="Beta_helix"/>
    <property type="match status" value="1"/>
</dbReference>
<comment type="caution">
    <text evidence="2">The sequence shown here is derived from an EMBL/GenBank/DDBJ whole genome shotgun (WGS) entry which is preliminary data.</text>
</comment>
<dbReference type="InterPro" id="IPR006626">
    <property type="entry name" value="PbH1"/>
</dbReference>
<dbReference type="Proteomes" id="UP000548119">
    <property type="component" value="Unassembled WGS sequence"/>
</dbReference>
<dbReference type="RefSeq" id="WP_182480452.1">
    <property type="nucleotide sequence ID" value="NZ_CAWPNC010000033.1"/>
</dbReference>
<proteinExistence type="predicted"/>
<dbReference type="InterPro" id="IPR012332">
    <property type="entry name" value="Autotransporter_pectin_lyase_C"/>
</dbReference>
<dbReference type="SUPFAM" id="SSF51126">
    <property type="entry name" value="Pectin lyase-like"/>
    <property type="match status" value="1"/>
</dbReference>
<sequence>MGIYAKGGESLTMTLDDVTVEGVQMGVYMGRGKNLMMTGGSTVNFMGDGVGVMVGGEMKGVSLNDVTIRGSGSGVGSMGVYVMGTEDMTMTLTDVTISRVGMGVVVGKGKNLMIGGSSRIEFMGTRGYGVYVGEKVKGVSLKGTVIKGQNNGVGVYAVGTEKMTMTLTDVMISKVGAGVYVKRGKSLTIGGSSRIEFTDGYGVYVGEGVESASLKGTRITGKGSGMGTGVIMESSGKMTLENVTISKVQTGVYAENG</sequence>
<feature type="non-terminal residue" evidence="2">
    <location>
        <position position="257"/>
    </location>
</feature>
<evidence type="ECO:0000313" key="2">
    <source>
        <dbReference type="EMBL" id="MBA9083556.1"/>
    </source>
</evidence>
<name>A0ABR6E4S1_9HYPH</name>
<dbReference type="InterPro" id="IPR039448">
    <property type="entry name" value="Beta_helix"/>
</dbReference>
<dbReference type="InterPro" id="IPR011050">
    <property type="entry name" value="Pectin_lyase_fold/virulence"/>
</dbReference>
<accession>A0ABR6E4S1</accession>
<reference evidence="2 3" key="1">
    <citation type="submission" date="2020-08" db="EMBL/GenBank/DDBJ databases">
        <title>Genomic Encyclopedia of Type Strains, Phase IV (KMG-IV): sequencing the most valuable type-strain genomes for metagenomic binning, comparative biology and taxonomic classification.</title>
        <authorList>
            <person name="Goeker M."/>
        </authorList>
    </citation>
    <scope>NUCLEOTIDE SEQUENCE [LARGE SCALE GENOMIC DNA]</scope>
    <source>
        <strain evidence="2 3">DSM 21431</strain>
    </source>
</reference>
<organism evidence="2 3">
    <name type="scientific">Bartonella chomelii</name>
    <dbReference type="NCBI Taxonomy" id="236402"/>
    <lineage>
        <taxon>Bacteria</taxon>
        <taxon>Pseudomonadati</taxon>
        <taxon>Pseudomonadota</taxon>
        <taxon>Alphaproteobacteria</taxon>
        <taxon>Hyphomicrobiales</taxon>
        <taxon>Bartonellaceae</taxon>
        <taxon>Bartonella</taxon>
    </lineage>
</organism>
<evidence type="ECO:0000313" key="3">
    <source>
        <dbReference type="Proteomes" id="UP000548119"/>
    </source>
</evidence>
<keyword evidence="3" id="KW-1185">Reference proteome</keyword>
<dbReference type="SMART" id="SM00710">
    <property type="entry name" value="PbH1"/>
    <property type="match status" value="6"/>
</dbReference>
<dbReference type="EMBL" id="JACJIR010000033">
    <property type="protein sequence ID" value="MBA9083556.1"/>
    <property type="molecule type" value="Genomic_DNA"/>
</dbReference>
<feature type="domain" description="Right handed beta helix" evidence="1">
    <location>
        <begin position="155"/>
        <end position="256"/>
    </location>
</feature>
<gene>
    <name evidence="2" type="ORF">GGR10_001428</name>
</gene>
<evidence type="ECO:0000259" key="1">
    <source>
        <dbReference type="Pfam" id="PF13229"/>
    </source>
</evidence>